<dbReference type="VEuPathDB" id="FungiDB:SCHCODRAFT_02605271"/>
<evidence type="ECO:0000313" key="2">
    <source>
        <dbReference type="EMBL" id="EFJ01228.1"/>
    </source>
</evidence>
<dbReference type="EMBL" id="GL377303">
    <property type="protein sequence ID" value="EFJ01228.1"/>
    <property type="molecule type" value="Genomic_DNA"/>
</dbReference>
<reference evidence="2 3" key="1">
    <citation type="journal article" date="2010" name="Nat. Biotechnol.">
        <title>Genome sequence of the model mushroom Schizophyllum commune.</title>
        <authorList>
            <person name="Ohm R.A."/>
            <person name="de Jong J.F."/>
            <person name="Lugones L.G."/>
            <person name="Aerts A."/>
            <person name="Kothe E."/>
            <person name="Stajich J.E."/>
            <person name="de Vries R.P."/>
            <person name="Record E."/>
            <person name="Levasseur A."/>
            <person name="Baker S.E."/>
            <person name="Bartholomew K.A."/>
            <person name="Coutinho P.M."/>
            <person name="Erdmann S."/>
            <person name="Fowler T.J."/>
            <person name="Gathman A.C."/>
            <person name="Lombard V."/>
            <person name="Henrissat B."/>
            <person name="Knabe N."/>
            <person name="Kuees U."/>
            <person name="Lilly W.W."/>
            <person name="Lindquist E."/>
            <person name="Lucas S."/>
            <person name="Magnuson J.K."/>
            <person name="Piumi F."/>
            <person name="Raudaskoski M."/>
            <person name="Salamov A."/>
            <person name="Schmutz J."/>
            <person name="Schwarze F.W.M.R."/>
            <person name="vanKuyk P.A."/>
            <person name="Horton J.S."/>
            <person name="Grigoriev I.V."/>
            <person name="Woesten H.A.B."/>
        </authorList>
    </citation>
    <scope>NUCLEOTIDE SEQUENCE [LARGE SCALE GENOMIC DNA]</scope>
    <source>
        <strain evidence="3">H4-8 / FGSC 9210</strain>
    </source>
</reference>
<accession>D8PSZ5</accession>
<dbReference type="GeneID" id="9594507"/>
<dbReference type="KEGG" id="scm:SCHCO_02605271"/>
<gene>
    <name evidence="2" type="ORF">SCHCODRAFT_84599</name>
</gene>
<dbReference type="InParanoid" id="D8PSZ5"/>
<name>D8PSZ5_SCHCM</name>
<evidence type="ECO:0000256" key="1">
    <source>
        <dbReference type="SAM" id="MobiDB-lite"/>
    </source>
</evidence>
<keyword evidence="3" id="KW-1185">Reference proteome</keyword>
<dbReference type="Proteomes" id="UP000007431">
    <property type="component" value="Unassembled WGS sequence"/>
</dbReference>
<protein>
    <submittedName>
        <fullName evidence="2">Expressed protein</fullName>
    </submittedName>
</protein>
<dbReference type="HOGENOM" id="CLU_1993913_0_0_1"/>
<feature type="region of interest" description="Disordered" evidence="1">
    <location>
        <begin position="91"/>
        <end position="125"/>
    </location>
</feature>
<sequence length="125" mass="13777">MLPSLTHLDFTDLHVDSQECVYLLEAIVEARVHRRARDAIMLKFFAYAFGTTNHACSTLSVHWNGLLTGRLSKRLRTRTRMGKTLALDRPGARGYVENVPDDGASGSGGVDIDADSDDDWAKVDG</sequence>
<organism evidence="3">
    <name type="scientific">Schizophyllum commune (strain H4-8 / FGSC 9210)</name>
    <name type="common">Split gill fungus</name>
    <dbReference type="NCBI Taxonomy" id="578458"/>
    <lineage>
        <taxon>Eukaryota</taxon>
        <taxon>Fungi</taxon>
        <taxon>Dikarya</taxon>
        <taxon>Basidiomycota</taxon>
        <taxon>Agaricomycotina</taxon>
        <taxon>Agaricomycetes</taxon>
        <taxon>Agaricomycetidae</taxon>
        <taxon>Agaricales</taxon>
        <taxon>Schizophyllaceae</taxon>
        <taxon>Schizophyllum</taxon>
    </lineage>
</organism>
<evidence type="ECO:0000313" key="3">
    <source>
        <dbReference type="Proteomes" id="UP000007431"/>
    </source>
</evidence>
<proteinExistence type="predicted"/>
<dbReference type="AlphaFoldDB" id="D8PSZ5"/>